<proteinExistence type="predicted"/>
<evidence type="ECO:0000313" key="2">
    <source>
        <dbReference type="Proteomes" id="UP000584374"/>
    </source>
</evidence>
<gene>
    <name evidence="1" type="ORF">BJ970_002488</name>
</gene>
<dbReference type="EMBL" id="JACHIW010000001">
    <property type="protein sequence ID" value="MBB5154954.1"/>
    <property type="molecule type" value="Genomic_DNA"/>
</dbReference>
<organism evidence="1 2">
    <name type="scientific">Saccharopolyspora phatthalungensis</name>
    <dbReference type="NCBI Taxonomy" id="664693"/>
    <lineage>
        <taxon>Bacteria</taxon>
        <taxon>Bacillati</taxon>
        <taxon>Actinomycetota</taxon>
        <taxon>Actinomycetes</taxon>
        <taxon>Pseudonocardiales</taxon>
        <taxon>Pseudonocardiaceae</taxon>
        <taxon>Saccharopolyspora</taxon>
    </lineage>
</organism>
<evidence type="ECO:0000313" key="1">
    <source>
        <dbReference type="EMBL" id="MBB5154954.1"/>
    </source>
</evidence>
<keyword evidence="2" id="KW-1185">Reference proteome</keyword>
<dbReference type="RefSeq" id="WP_184726382.1">
    <property type="nucleotide sequence ID" value="NZ_JACHIW010000001.1"/>
</dbReference>
<sequence>MGRKYKFNRYVREARSEPFDLELDDGQEISIPAPDGDTVLEIEESRSSRRTLELLTGDYFDQVYELVRHEPASVLNGLVADMADHFGLAAAPPGGTRASSR</sequence>
<protein>
    <submittedName>
        <fullName evidence="1">Uncharacterized protein</fullName>
    </submittedName>
</protein>
<accession>A0A840Q381</accession>
<reference evidence="1 2" key="1">
    <citation type="submission" date="2020-08" db="EMBL/GenBank/DDBJ databases">
        <title>Sequencing the genomes of 1000 actinobacteria strains.</title>
        <authorList>
            <person name="Klenk H.-P."/>
        </authorList>
    </citation>
    <scope>NUCLEOTIDE SEQUENCE [LARGE SCALE GENOMIC DNA]</scope>
    <source>
        <strain evidence="1 2">DSM 45584</strain>
    </source>
</reference>
<dbReference type="AlphaFoldDB" id="A0A840Q381"/>
<comment type="caution">
    <text evidence="1">The sequence shown here is derived from an EMBL/GenBank/DDBJ whole genome shotgun (WGS) entry which is preliminary data.</text>
</comment>
<name>A0A840Q381_9PSEU</name>
<dbReference type="Proteomes" id="UP000584374">
    <property type="component" value="Unassembled WGS sequence"/>
</dbReference>